<dbReference type="AlphaFoldDB" id="A0A4V6D107"/>
<keyword evidence="1" id="KW-1133">Transmembrane helix</keyword>
<name>A0A4V6D107_SETVI</name>
<proteinExistence type="predicted"/>
<reference evidence="2" key="1">
    <citation type="submission" date="2019-03" db="EMBL/GenBank/DDBJ databases">
        <title>WGS assembly of Setaria viridis.</title>
        <authorList>
            <person name="Huang P."/>
            <person name="Jenkins J."/>
            <person name="Grimwood J."/>
            <person name="Barry K."/>
            <person name="Healey A."/>
            <person name="Mamidi S."/>
            <person name="Sreedasyam A."/>
            <person name="Shu S."/>
            <person name="Feldman M."/>
            <person name="Wu J."/>
            <person name="Yu Y."/>
            <person name="Chen C."/>
            <person name="Johnson J."/>
            <person name="Rokhsar D."/>
            <person name="Baxter I."/>
            <person name="Schmutz J."/>
            <person name="Brutnell T."/>
            <person name="Kellogg E."/>
        </authorList>
    </citation>
    <scope>NUCLEOTIDE SEQUENCE [LARGE SCALE GENOMIC DNA]</scope>
</reference>
<dbReference type="EMBL" id="CM016560">
    <property type="protein sequence ID" value="TKV92825.1"/>
    <property type="molecule type" value="Genomic_DNA"/>
</dbReference>
<keyword evidence="1" id="KW-0472">Membrane</keyword>
<dbReference type="Gramene" id="TKV92825">
    <property type="protein sequence ID" value="TKV92825"/>
    <property type="gene ID" value="SEVIR_9G186150v2"/>
</dbReference>
<evidence type="ECO:0000256" key="1">
    <source>
        <dbReference type="SAM" id="Phobius"/>
    </source>
</evidence>
<organism evidence="2 3">
    <name type="scientific">Setaria viridis</name>
    <name type="common">Green bristlegrass</name>
    <name type="synonym">Setaria italica subsp. viridis</name>
    <dbReference type="NCBI Taxonomy" id="4556"/>
    <lineage>
        <taxon>Eukaryota</taxon>
        <taxon>Viridiplantae</taxon>
        <taxon>Streptophyta</taxon>
        <taxon>Embryophyta</taxon>
        <taxon>Tracheophyta</taxon>
        <taxon>Spermatophyta</taxon>
        <taxon>Magnoliopsida</taxon>
        <taxon>Liliopsida</taxon>
        <taxon>Poales</taxon>
        <taxon>Poaceae</taxon>
        <taxon>PACMAD clade</taxon>
        <taxon>Panicoideae</taxon>
        <taxon>Panicodae</taxon>
        <taxon>Paniceae</taxon>
        <taxon>Cenchrinae</taxon>
        <taxon>Setaria</taxon>
    </lineage>
</organism>
<keyword evidence="1" id="KW-0812">Transmembrane</keyword>
<evidence type="ECO:0000313" key="3">
    <source>
        <dbReference type="Proteomes" id="UP000298652"/>
    </source>
</evidence>
<evidence type="ECO:0000313" key="2">
    <source>
        <dbReference type="EMBL" id="TKV92825.1"/>
    </source>
</evidence>
<feature type="transmembrane region" description="Helical" evidence="1">
    <location>
        <begin position="28"/>
        <end position="52"/>
    </location>
</feature>
<accession>A0A4V6D107</accession>
<keyword evidence="3" id="KW-1185">Reference proteome</keyword>
<gene>
    <name evidence="2" type="ORF">SEVIR_9G186150v2</name>
</gene>
<protein>
    <submittedName>
        <fullName evidence="2">Uncharacterized protein</fullName>
    </submittedName>
</protein>
<dbReference type="Proteomes" id="UP000298652">
    <property type="component" value="Chromosome 9"/>
</dbReference>
<sequence>MLTTTRQFCCLLIWSFLRHPRFIRRSTLVFFSLAILLDIMLASLSETGRLLLRQWDSKRRSPLRAVPAPATVETHEFHVWVPRNKQMTSNHPQMFSATSKERTIRDNTPTYCEVKPTYYEQSNNNVRASKGRSNARAFLLVYI</sequence>